<accession>A0A951QBJ1</accession>
<reference evidence="2" key="2">
    <citation type="journal article" date="2022" name="Microbiol. Resour. Announc.">
        <title>Metagenome Sequencing to Explore Phylogenomics of Terrestrial Cyanobacteria.</title>
        <authorList>
            <person name="Ward R.D."/>
            <person name="Stajich J.E."/>
            <person name="Johansen J.R."/>
            <person name="Huntemann M."/>
            <person name="Clum A."/>
            <person name="Foster B."/>
            <person name="Foster B."/>
            <person name="Roux S."/>
            <person name="Palaniappan K."/>
            <person name="Varghese N."/>
            <person name="Mukherjee S."/>
            <person name="Reddy T.B.K."/>
            <person name="Daum C."/>
            <person name="Copeland A."/>
            <person name="Chen I.A."/>
            <person name="Ivanova N.N."/>
            <person name="Kyrpides N.C."/>
            <person name="Shapiro N."/>
            <person name="Eloe-Fadrosh E.A."/>
            <person name="Pietrasiak N."/>
        </authorList>
    </citation>
    <scope>NUCLEOTIDE SEQUENCE</scope>
    <source>
        <strain evidence="2">UHER 2000/2452</strain>
    </source>
</reference>
<dbReference type="PROSITE" id="PS50222">
    <property type="entry name" value="EF_HAND_2"/>
    <property type="match status" value="1"/>
</dbReference>
<evidence type="ECO:0000259" key="1">
    <source>
        <dbReference type="PROSITE" id="PS50222"/>
    </source>
</evidence>
<dbReference type="EMBL" id="JAHHHD010000014">
    <property type="protein sequence ID" value="MBW4659777.1"/>
    <property type="molecule type" value="Genomic_DNA"/>
</dbReference>
<dbReference type="PANTHER" id="PTHR22576">
    <property type="entry name" value="MUCOSA ASSOCIATED LYMPHOID TISSUE LYMPHOMA TRANSLOCATION PROTEIN 1/PARACASPASE"/>
    <property type="match status" value="1"/>
</dbReference>
<gene>
    <name evidence="2" type="ORF">KME15_13955</name>
</gene>
<dbReference type="InterPro" id="IPR002048">
    <property type="entry name" value="EF_hand_dom"/>
</dbReference>
<comment type="caution">
    <text evidence="2">The sequence shown here is derived from an EMBL/GenBank/DDBJ whole genome shotgun (WGS) entry which is preliminary data.</text>
</comment>
<evidence type="ECO:0000313" key="3">
    <source>
        <dbReference type="Proteomes" id="UP000757435"/>
    </source>
</evidence>
<proteinExistence type="predicted"/>
<dbReference type="Proteomes" id="UP000757435">
    <property type="component" value="Unassembled WGS sequence"/>
</dbReference>
<dbReference type="InterPro" id="IPR018247">
    <property type="entry name" value="EF_Hand_1_Ca_BS"/>
</dbReference>
<dbReference type="SUPFAM" id="SSF52129">
    <property type="entry name" value="Caspase-like"/>
    <property type="match status" value="1"/>
</dbReference>
<dbReference type="Gene3D" id="3.40.50.1460">
    <property type="match status" value="1"/>
</dbReference>
<evidence type="ECO:0000313" key="2">
    <source>
        <dbReference type="EMBL" id="MBW4659777.1"/>
    </source>
</evidence>
<feature type="domain" description="EF-hand" evidence="1">
    <location>
        <begin position="231"/>
        <end position="255"/>
    </location>
</feature>
<dbReference type="Pfam" id="PF00656">
    <property type="entry name" value="Peptidase_C14"/>
    <property type="match status" value="1"/>
</dbReference>
<protein>
    <submittedName>
        <fullName evidence="2">Caspase family protein</fullName>
    </submittedName>
</protein>
<dbReference type="InterPro" id="IPR029030">
    <property type="entry name" value="Caspase-like_dom_sf"/>
</dbReference>
<dbReference type="GO" id="GO:0005509">
    <property type="term" value="F:calcium ion binding"/>
    <property type="evidence" value="ECO:0007669"/>
    <property type="project" value="InterPro"/>
</dbReference>
<reference evidence="2" key="1">
    <citation type="submission" date="2021-05" db="EMBL/GenBank/DDBJ databases">
        <authorList>
            <person name="Pietrasiak N."/>
            <person name="Ward R."/>
            <person name="Stajich J.E."/>
            <person name="Kurbessoian T."/>
        </authorList>
    </citation>
    <scope>NUCLEOTIDE SEQUENCE</scope>
    <source>
        <strain evidence="2">UHER 2000/2452</strain>
    </source>
</reference>
<organism evidence="2 3">
    <name type="scientific">Drouetiella hepatica Uher 2000/2452</name>
    <dbReference type="NCBI Taxonomy" id="904376"/>
    <lineage>
        <taxon>Bacteria</taxon>
        <taxon>Bacillati</taxon>
        <taxon>Cyanobacteriota</taxon>
        <taxon>Cyanophyceae</taxon>
        <taxon>Oculatellales</taxon>
        <taxon>Oculatellaceae</taxon>
        <taxon>Drouetiella</taxon>
    </lineage>
</organism>
<sequence>MTESTIEASTSKFRTLTPVVIEPEPVKQGRSVVVVIGIDKYTHWRTLNNAVQDALGFQQTLIEKLGFTAPIAPLIDVAATQEAIEALVEEHLRKLLKQDDSLVLFFAGHGHTRIDEHSKTGYVIPADARMPDAEEERWGDYIRLNHWLEEVAELPAKHILVILDACHSGFALGNAANIYRSAERFRADINRDRSRKVITSAKQDQLALDGGPVPGHSLFTGTLINGFNWGEADTDGNGFITSSELGLYLQQKVGQVSGSAQTPEFGSFHRDEKGEMIIALRDQSFDTLKARALSALQTGQFTLFKELTEQTIALNPTSAEALYLEYQLRLAERDFQRVTQIIDVLVGFDLQESLIPLSNNDLRKIQIRLPCWIPVLSIPETGFLPEVTVLTGQSKEQLLAIESQPFGESQAYLIEPKSFCQLSIKNPTSSSLHIYMVGFDETGRFQLETLWNDEEIIFNGLLPGETKSSYLFAMQGKLGLREICLFSSPTRLRFFLFPASPDAYGAQLDTIAEEDLEKIRMKVIRYSLMSKPFKEKEVVF</sequence>
<dbReference type="PROSITE" id="PS00018">
    <property type="entry name" value="EF_HAND_1"/>
    <property type="match status" value="1"/>
</dbReference>
<dbReference type="PANTHER" id="PTHR22576:SF37">
    <property type="entry name" value="MUCOSA-ASSOCIATED LYMPHOID TISSUE LYMPHOMA TRANSLOCATION PROTEIN 1"/>
    <property type="match status" value="1"/>
</dbReference>
<dbReference type="GO" id="GO:0006508">
    <property type="term" value="P:proteolysis"/>
    <property type="evidence" value="ECO:0007669"/>
    <property type="project" value="InterPro"/>
</dbReference>
<dbReference type="GO" id="GO:0004197">
    <property type="term" value="F:cysteine-type endopeptidase activity"/>
    <property type="evidence" value="ECO:0007669"/>
    <property type="project" value="InterPro"/>
</dbReference>
<name>A0A951QBJ1_9CYAN</name>
<dbReference type="AlphaFoldDB" id="A0A951QBJ1"/>
<dbReference type="InterPro" id="IPR052039">
    <property type="entry name" value="Caspase-related_regulators"/>
</dbReference>
<dbReference type="InterPro" id="IPR011600">
    <property type="entry name" value="Pept_C14_caspase"/>
</dbReference>